<evidence type="ECO:0000256" key="3">
    <source>
        <dbReference type="ARBA" id="ARBA00022553"/>
    </source>
</evidence>
<dbReference type="InterPro" id="IPR050428">
    <property type="entry name" value="TCS_sensor_his_kinase"/>
</dbReference>
<dbReference type="PANTHER" id="PTHR45436:SF5">
    <property type="entry name" value="SENSOR HISTIDINE KINASE TRCS"/>
    <property type="match status" value="1"/>
</dbReference>
<evidence type="ECO:0000256" key="1">
    <source>
        <dbReference type="ARBA" id="ARBA00000085"/>
    </source>
</evidence>
<dbReference type="Pfam" id="PF00512">
    <property type="entry name" value="HisKA"/>
    <property type="match status" value="1"/>
</dbReference>
<dbReference type="RefSeq" id="WP_162443844.1">
    <property type="nucleotide sequence ID" value="NZ_CP048222.1"/>
</dbReference>
<dbReference type="SUPFAM" id="SSF47384">
    <property type="entry name" value="Homodimeric domain of signal transducing histidine kinase"/>
    <property type="match status" value="1"/>
</dbReference>
<evidence type="ECO:0000256" key="2">
    <source>
        <dbReference type="ARBA" id="ARBA00012438"/>
    </source>
</evidence>
<dbReference type="EMBL" id="CP048222">
    <property type="protein sequence ID" value="QHT67822.1"/>
    <property type="molecule type" value="Genomic_DNA"/>
</dbReference>
<keyword evidence="4" id="KW-0808">Transferase</keyword>
<keyword evidence="11" id="KW-1185">Reference proteome</keyword>
<feature type="transmembrane region" description="Helical" evidence="8">
    <location>
        <begin position="7"/>
        <end position="27"/>
    </location>
</feature>
<dbReference type="InterPro" id="IPR003594">
    <property type="entry name" value="HATPase_dom"/>
</dbReference>
<evidence type="ECO:0000256" key="4">
    <source>
        <dbReference type="ARBA" id="ARBA00022679"/>
    </source>
</evidence>
<dbReference type="EC" id="2.7.13.3" evidence="2"/>
<dbReference type="SUPFAM" id="SSF55874">
    <property type="entry name" value="ATPase domain of HSP90 chaperone/DNA topoisomerase II/histidine kinase"/>
    <property type="match status" value="1"/>
</dbReference>
<evidence type="ECO:0000313" key="10">
    <source>
        <dbReference type="EMBL" id="QHT67822.1"/>
    </source>
</evidence>
<keyword evidence="6 10" id="KW-0418">Kinase</keyword>
<dbReference type="KEGG" id="rhoz:GXP67_14835"/>
<comment type="catalytic activity">
    <reaction evidence="1">
        <text>ATP + protein L-histidine = ADP + protein N-phospho-L-histidine.</text>
        <dbReference type="EC" id="2.7.13.3"/>
    </reaction>
</comment>
<keyword evidence="8" id="KW-0472">Membrane</keyword>
<dbReference type="Pfam" id="PF02518">
    <property type="entry name" value="HATPase_c"/>
    <property type="match status" value="1"/>
</dbReference>
<keyword evidence="3" id="KW-0597">Phosphoprotein</keyword>
<dbReference type="InterPro" id="IPR005467">
    <property type="entry name" value="His_kinase_dom"/>
</dbReference>
<protein>
    <recommendedName>
        <fullName evidence="2">histidine kinase</fullName>
        <ecNumber evidence="2">2.7.13.3</ecNumber>
    </recommendedName>
</protein>
<dbReference type="GO" id="GO:0000155">
    <property type="term" value="F:phosphorelay sensor kinase activity"/>
    <property type="evidence" value="ECO:0007669"/>
    <property type="project" value="InterPro"/>
</dbReference>
<dbReference type="Proteomes" id="UP000480178">
    <property type="component" value="Chromosome"/>
</dbReference>
<organism evidence="10 11">
    <name type="scientific">Rhodocytophaga rosea</name>
    <dbReference type="NCBI Taxonomy" id="2704465"/>
    <lineage>
        <taxon>Bacteria</taxon>
        <taxon>Pseudomonadati</taxon>
        <taxon>Bacteroidota</taxon>
        <taxon>Cytophagia</taxon>
        <taxon>Cytophagales</taxon>
        <taxon>Rhodocytophagaceae</taxon>
        <taxon>Rhodocytophaga</taxon>
    </lineage>
</organism>
<dbReference type="InterPro" id="IPR003661">
    <property type="entry name" value="HisK_dim/P_dom"/>
</dbReference>
<gene>
    <name evidence="10" type="ORF">GXP67_14835</name>
</gene>
<dbReference type="InterPro" id="IPR036890">
    <property type="entry name" value="HATPase_C_sf"/>
</dbReference>
<dbReference type="Gene3D" id="3.30.565.10">
    <property type="entry name" value="Histidine kinase-like ATPase, C-terminal domain"/>
    <property type="match status" value="1"/>
</dbReference>
<evidence type="ECO:0000313" key="11">
    <source>
        <dbReference type="Proteomes" id="UP000480178"/>
    </source>
</evidence>
<keyword evidence="5 8" id="KW-0812">Transmembrane</keyword>
<proteinExistence type="predicted"/>
<evidence type="ECO:0000256" key="6">
    <source>
        <dbReference type="ARBA" id="ARBA00022777"/>
    </source>
</evidence>
<dbReference type="Gene3D" id="1.10.287.130">
    <property type="match status" value="1"/>
</dbReference>
<name>A0A6C0GJI5_9BACT</name>
<sequence length="420" mass="48092">MKLIDRFTLWYLFISAIVLVIGGMLVFNSVQNEILAEEDRRLRDTVKLIARSLEAGTEIDDIAGHQVAIHELAQTASLIPMHVTDTLAWFAPHQHYERELRATASYKFKDKHYFISASNLIAESDDLLKGVSNSLWWTFLLLLLVVGISSRLISNWVLKPFQNTLQVIQSFHLKQQHPIELMPTTTREFKTLNQFLKKMTTKALEDYRSLKEFSENASHELQTPLAIIRGKLELLMDQTIDDNQARLILEAHNAVDKLSKINKSLTLLTKLENQEFEAIHPINFSKLTEDTLQSFDELVEMKSLALEKQIEPNIHLTLNPELAIILLNNLLANAIRHNHENGSIRVILSSAGLTVQNTGNPPEMPIEQLFERFKKSNQSSDSIGLGLSIVKQICELNYFKVNYRYQDQLHTLDIVFYPPV</sequence>
<evidence type="ECO:0000259" key="9">
    <source>
        <dbReference type="PROSITE" id="PS50109"/>
    </source>
</evidence>
<dbReference type="SMART" id="SM00387">
    <property type="entry name" value="HATPase_c"/>
    <property type="match status" value="1"/>
</dbReference>
<dbReference type="CDD" id="cd00082">
    <property type="entry name" value="HisKA"/>
    <property type="match status" value="1"/>
</dbReference>
<dbReference type="PROSITE" id="PS50109">
    <property type="entry name" value="HIS_KIN"/>
    <property type="match status" value="1"/>
</dbReference>
<accession>A0A6C0GJI5</accession>
<evidence type="ECO:0000256" key="8">
    <source>
        <dbReference type="SAM" id="Phobius"/>
    </source>
</evidence>
<evidence type="ECO:0000256" key="7">
    <source>
        <dbReference type="ARBA" id="ARBA00022989"/>
    </source>
</evidence>
<keyword evidence="7 8" id="KW-1133">Transmembrane helix</keyword>
<feature type="transmembrane region" description="Helical" evidence="8">
    <location>
        <begin position="134"/>
        <end position="153"/>
    </location>
</feature>
<evidence type="ECO:0000256" key="5">
    <source>
        <dbReference type="ARBA" id="ARBA00022692"/>
    </source>
</evidence>
<feature type="domain" description="Histidine kinase" evidence="9">
    <location>
        <begin position="216"/>
        <end position="420"/>
    </location>
</feature>
<reference evidence="10 11" key="1">
    <citation type="submission" date="2020-01" db="EMBL/GenBank/DDBJ databases">
        <authorList>
            <person name="Kim M.K."/>
        </authorList>
    </citation>
    <scope>NUCLEOTIDE SEQUENCE [LARGE SCALE GENOMIC DNA]</scope>
    <source>
        <strain evidence="10 11">172606-1</strain>
    </source>
</reference>
<dbReference type="AlphaFoldDB" id="A0A6C0GJI5"/>
<dbReference type="PANTHER" id="PTHR45436">
    <property type="entry name" value="SENSOR HISTIDINE KINASE YKOH"/>
    <property type="match status" value="1"/>
</dbReference>
<dbReference type="InterPro" id="IPR036097">
    <property type="entry name" value="HisK_dim/P_sf"/>
</dbReference>
<dbReference type="GO" id="GO:0005886">
    <property type="term" value="C:plasma membrane"/>
    <property type="evidence" value="ECO:0007669"/>
    <property type="project" value="TreeGrafter"/>
</dbReference>
<dbReference type="SMART" id="SM00388">
    <property type="entry name" value="HisKA"/>
    <property type="match status" value="1"/>
</dbReference>